<dbReference type="Proteomes" id="UP000589351">
    <property type="component" value="Unassembled WGS sequence"/>
</dbReference>
<dbReference type="InterPro" id="IPR012545">
    <property type="entry name" value="DUF1697"/>
</dbReference>
<dbReference type="Pfam" id="PF08002">
    <property type="entry name" value="DUF1697"/>
    <property type="match status" value="1"/>
</dbReference>
<name>A0A6V7R336_9STAP</name>
<dbReference type="EMBL" id="CAJEWD010000003">
    <property type="protein sequence ID" value="CAD2071474.1"/>
    <property type="molecule type" value="Genomic_DNA"/>
</dbReference>
<comment type="caution">
    <text evidence="1">The sequence shown here is derived from an EMBL/GenBank/DDBJ whole genome shotgun (WGS) entry which is preliminary data.</text>
</comment>
<dbReference type="RefSeq" id="WP_185124823.1">
    <property type="nucleotide sequence ID" value="NZ_CAJEWD010000003.1"/>
</dbReference>
<dbReference type="PANTHER" id="PTHR36439:SF1">
    <property type="entry name" value="DUF1697 DOMAIN-CONTAINING PROTEIN"/>
    <property type="match status" value="1"/>
</dbReference>
<evidence type="ECO:0000313" key="2">
    <source>
        <dbReference type="Proteomes" id="UP000589351"/>
    </source>
</evidence>
<dbReference type="SUPFAM" id="SSF160379">
    <property type="entry name" value="SP0830-like"/>
    <property type="match status" value="1"/>
</dbReference>
<evidence type="ECO:0000313" key="1">
    <source>
        <dbReference type="EMBL" id="CAD2071474.1"/>
    </source>
</evidence>
<protein>
    <recommendedName>
        <fullName evidence="3">DUF1697 domain-containing protein</fullName>
    </recommendedName>
</protein>
<dbReference type="Gene3D" id="3.30.70.1260">
    <property type="entry name" value="bacterial protein sp0830 like"/>
    <property type="match status" value="1"/>
</dbReference>
<accession>A0A6V7R336</accession>
<reference evidence="1 2" key="1">
    <citation type="submission" date="2020-07" db="EMBL/GenBank/DDBJ databases">
        <authorList>
            <person name="Criscuolo A."/>
        </authorList>
    </citation>
    <scope>NUCLEOTIDE SEQUENCE [LARGE SCALE GENOMIC DNA]</scope>
    <source>
        <strain evidence="1">CIP111649</strain>
    </source>
</reference>
<organism evidence="1 2">
    <name type="scientific">Jeotgalicoccus meleagridis</name>
    <dbReference type="NCBI Taxonomy" id="2759181"/>
    <lineage>
        <taxon>Bacteria</taxon>
        <taxon>Bacillati</taxon>
        <taxon>Bacillota</taxon>
        <taxon>Bacilli</taxon>
        <taxon>Bacillales</taxon>
        <taxon>Staphylococcaceae</taxon>
        <taxon>Jeotgalicoccus</taxon>
    </lineage>
</organism>
<dbReference type="PIRSF" id="PIRSF008502">
    <property type="entry name" value="UCP008502"/>
    <property type="match status" value="1"/>
</dbReference>
<dbReference type="Gene3D" id="3.30.70.1280">
    <property type="entry name" value="SP0830-like domains"/>
    <property type="match status" value="1"/>
</dbReference>
<sequence length="179" mass="20320">MKYIALLRGVMPTGKNKVMMADLRKVVTEAGYENVMTYIQSGNIIFDSEQSAKEISEHMHNVIKSELGAELPVVVKTVAELEVIMKNNPYKDASYKNNVVFIATSMSHIEVEKEAEILSLSKDEEYVTFTKEAIYYYLPNGMHNSKVNNNFLEKKLGISLTTRNQNTMEKIIIKTNTSE</sequence>
<dbReference type="PANTHER" id="PTHR36439">
    <property type="entry name" value="BLL4334 PROTEIN"/>
    <property type="match status" value="1"/>
</dbReference>
<proteinExistence type="predicted"/>
<dbReference type="AlphaFoldDB" id="A0A6V7R336"/>
<gene>
    <name evidence="1" type="ORF">JEODO184_00259</name>
</gene>
<keyword evidence="2" id="KW-1185">Reference proteome</keyword>
<evidence type="ECO:0008006" key="3">
    <source>
        <dbReference type="Google" id="ProtNLM"/>
    </source>
</evidence>